<evidence type="ECO:0000256" key="3">
    <source>
        <dbReference type="ARBA" id="ARBA00022806"/>
    </source>
</evidence>
<evidence type="ECO:0000313" key="14">
    <source>
        <dbReference type="Proteomes" id="UP000282818"/>
    </source>
</evidence>
<dbReference type="NCBIfam" id="NF003426">
    <property type="entry name" value="PRK04914.1"/>
    <property type="match status" value="1"/>
</dbReference>
<feature type="domain" description="Helicase C-terminal" evidence="12">
    <location>
        <begin position="477"/>
        <end position="631"/>
    </location>
</feature>
<feature type="short sequence motif" description="DEAH box" evidence="9">
    <location>
        <begin position="282"/>
        <end position="285"/>
    </location>
</feature>
<proteinExistence type="inferred from homology"/>
<keyword evidence="7 9" id="KW-0010">Activator</keyword>
<comment type="function">
    <text evidence="9">Transcription regulator that activates transcription by stimulating RNA polymerase (RNAP) recycling in case of stress conditions such as supercoiled DNA or high salt concentrations. Probably acts by releasing the RNAP, when it is trapped or immobilized on tightly supercoiled DNA. Does not activate transcription on linear DNA. Probably not involved in DNA repair.</text>
</comment>
<name>A0A437QCU5_9GAMM</name>
<comment type="caution">
    <text evidence="13">The sequence shown here is derived from an EMBL/GenBank/DDBJ whole genome shotgun (WGS) entry which is preliminary data.</text>
</comment>
<feature type="coiled-coil region" evidence="10">
    <location>
        <begin position="868"/>
        <end position="914"/>
    </location>
</feature>
<dbReference type="Gene3D" id="3.30.360.80">
    <property type="match status" value="1"/>
</dbReference>
<dbReference type="GO" id="GO:0003677">
    <property type="term" value="F:DNA binding"/>
    <property type="evidence" value="ECO:0007669"/>
    <property type="project" value="UniProtKB-KW"/>
</dbReference>
<dbReference type="PANTHER" id="PTHR45766:SF6">
    <property type="entry name" value="SWI_SNF-RELATED MATRIX-ASSOCIATED ACTIN-DEPENDENT REGULATOR OF CHROMATIN SUBFAMILY A-LIKE PROTEIN 1"/>
    <property type="match status" value="1"/>
</dbReference>
<evidence type="ECO:0000256" key="9">
    <source>
        <dbReference type="HAMAP-Rule" id="MF_01821"/>
    </source>
</evidence>
<dbReference type="InterPro" id="IPR038718">
    <property type="entry name" value="SNF2-like_sf"/>
</dbReference>
<dbReference type="Gene3D" id="6.10.140.1500">
    <property type="match status" value="1"/>
</dbReference>
<evidence type="ECO:0000259" key="12">
    <source>
        <dbReference type="PROSITE" id="PS51194"/>
    </source>
</evidence>
<dbReference type="PROSITE" id="PS51194">
    <property type="entry name" value="HELICASE_CTER"/>
    <property type="match status" value="1"/>
</dbReference>
<dbReference type="Gene3D" id="2.30.30.140">
    <property type="match status" value="1"/>
</dbReference>
<dbReference type="InterPro" id="IPR040765">
    <property type="entry name" value="Tudor_1_RapA"/>
</dbReference>
<evidence type="ECO:0000256" key="1">
    <source>
        <dbReference type="ARBA" id="ARBA00022741"/>
    </source>
</evidence>
<dbReference type="Gene3D" id="3.40.50.300">
    <property type="entry name" value="P-loop containing nucleotide triphosphate hydrolases"/>
    <property type="match status" value="1"/>
</dbReference>
<evidence type="ECO:0000313" key="13">
    <source>
        <dbReference type="EMBL" id="RVU32368.1"/>
    </source>
</evidence>
<dbReference type="AlphaFoldDB" id="A0A437QCU5"/>
<organism evidence="13 14">
    <name type="scientific">Neptunomonas marina</name>
    <dbReference type="NCBI Taxonomy" id="1815562"/>
    <lineage>
        <taxon>Bacteria</taxon>
        <taxon>Pseudomonadati</taxon>
        <taxon>Pseudomonadota</taxon>
        <taxon>Gammaproteobacteria</taxon>
        <taxon>Oceanospirillales</taxon>
        <taxon>Oceanospirillaceae</taxon>
        <taxon>Neptunomonas</taxon>
    </lineage>
</organism>
<dbReference type="EMBL" id="SACQ01000001">
    <property type="protein sequence ID" value="RVU32368.1"/>
    <property type="molecule type" value="Genomic_DNA"/>
</dbReference>
<evidence type="ECO:0000256" key="6">
    <source>
        <dbReference type="ARBA" id="ARBA00023125"/>
    </source>
</evidence>
<dbReference type="GO" id="GO:0004386">
    <property type="term" value="F:helicase activity"/>
    <property type="evidence" value="ECO:0007669"/>
    <property type="project" value="UniProtKB-UniRule"/>
</dbReference>
<keyword evidence="10" id="KW-0175">Coiled coil</keyword>
<dbReference type="Pfam" id="PF12137">
    <property type="entry name" value="RapA_C"/>
    <property type="match status" value="1"/>
</dbReference>
<dbReference type="Pfam" id="PF00176">
    <property type="entry name" value="SNF2-rel_dom"/>
    <property type="match status" value="1"/>
</dbReference>
<evidence type="ECO:0000256" key="4">
    <source>
        <dbReference type="ARBA" id="ARBA00022840"/>
    </source>
</evidence>
<dbReference type="Pfam" id="PF18339">
    <property type="entry name" value="Tudor_1_RapA"/>
    <property type="match status" value="1"/>
</dbReference>
<dbReference type="Pfam" id="PF18337">
    <property type="entry name" value="Tudor_RapA"/>
    <property type="match status" value="1"/>
</dbReference>
<dbReference type="EC" id="3.6.4.-" evidence="9"/>
<dbReference type="InterPro" id="IPR022737">
    <property type="entry name" value="RapA_C"/>
</dbReference>
<sequence>MAATEFITGQRWISNTEAELGLGIVVENLNRRVTMQFPAADEERTYAIDNAPVSRVEYPIGEQARTKDGVSFEIKDRHEQNGCLIYFGVDQDDNEVIVPEVELDSAVQFSRPQDRLFAGQIDKSSRYRLRLDTLQHHHRQQQSPTYGLAGGRVQLLPHQYYIAHEVANRFAPRVLLADEVGLGKTIEAGLILHHQLITGRAKRVLIAVPDSLIYQWLIEMMRRFNLQFSIMDELRCTAMELSGTDNPFESAQLILCGQNFINDNASRMEQILACDWDMLIVDEAHHLVWSEEAPSTLYQTFEALAQQIPSLLLLTATPEQLGLESHFARLRLLDPDRYSSLEQFREEQSHYAEVNQLVQQLIASDGIKALQQSTDLQQQLNDYLGTTTAADLIAQVNQGDNEALASCVNHLLDRHGTGRVLFRNTRDAVKGFPTRILNPYLLEKPPLLEELPEDAPLSHLLHPEKALGEDWLEQDSRVAWLTEWLKQHRLEKALLICANADTAQQLEEYLRLRQGVRSAVFHEKMTLINRDRAAAYFADDEDYAQLLVCSEIGSEGRNFQFAQHLIMFDLPLNPDLLEQRIGRLDRIGQQHDVQIHVPFYSDSAQAVLLRWFDEGINAFRHTCPAGQQLFEQFSESLEMLIRDGADEATFQTLINDSRAAADAIQQELQDGRDRLLEMSSCRYPDADHYVASVAEYEDQADLKAYMEFVFDQFGVDMQENGEHSVILQPTDQMIQHRFPALADEGCSATYSREEALSREDLQFLSWEHPMVTGAMEMITGSEFGNVAVTTLKLPPLQPGTLLVEAIFVLYCAAPRHLNVQRYQPQATVRVLFDSNGNDLSAIVTDAHLNKLGERVKRRVAQNLIRHARAEITQVLENVERTAAKQQQSLIDSAVAKATAELDDELERLEALRAVNPSIREEEVMQLSTARDDILSHLQGAKLRMDAIRVAVIDK</sequence>
<keyword evidence="5 9" id="KW-0805">Transcription regulation</keyword>
<dbReference type="PANTHER" id="PTHR45766">
    <property type="entry name" value="DNA ANNEALING HELICASE AND ENDONUCLEASE ZRANB3 FAMILY MEMBER"/>
    <property type="match status" value="1"/>
</dbReference>
<evidence type="ECO:0000256" key="7">
    <source>
        <dbReference type="ARBA" id="ARBA00023159"/>
    </source>
</evidence>
<dbReference type="InterPro" id="IPR023949">
    <property type="entry name" value="Helicase_RapA"/>
</dbReference>
<dbReference type="Gene3D" id="2.30.30.930">
    <property type="match status" value="1"/>
</dbReference>
<keyword evidence="6 9" id="KW-0238">DNA-binding</keyword>
<comment type="similarity">
    <text evidence="9">Belongs to the SNF2/RAD54 helicase family. RapA subfamily.</text>
</comment>
<dbReference type="InterPro" id="IPR027417">
    <property type="entry name" value="P-loop_NTPase"/>
</dbReference>
<dbReference type="Gene3D" id="6.10.140.2230">
    <property type="match status" value="1"/>
</dbReference>
<dbReference type="HAMAP" id="MF_01821">
    <property type="entry name" value="Helicase_RapA"/>
    <property type="match status" value="1"/>
</dbReference>
<dbReference type="InterPro" id="IPR014001">
    <property type="entry name" value="Helicase_ATP-bd"/>
</dbReference>
<dbReference type="CDD" id="cd18793">
    <property type="entry name" value="SF2_C_SNF"/>
    <property type="match status" value="1"/>
</dbReference>
<evidence type="ECO:0000256" key="2">
    <source>
        <dbReference type="ARBA" id="ARBA00022801"/>
    </source>
</evidence>
<feature type="binding site" evidence="9">
    <location>
        <begin position="178"/>
        <end position="185"/>
    </location>
    <ligand>
        <name>ATP</name>
        <dbReference type="ChEBI" id="CHEBI:30616"/>
    </ligand>
</feature>
<dbReference type="SUPFAM" id="SSF52540">
    <property type="entry name" value="P-loop containing nucleoside triphosphate hydrolases"/>
    <property type="match status" value="2"/>
</dbReference>
<dbReference type="SMART" id="SM00487">
    <property type="entry name" value="DEXDc"/>
    <property type="match status" value="1"/>
</dbReference>
<comment type="subunit">
    <text evidence="9">Interacts with the RNAP. Has a higher affinity for the core RNAP than for the holoenzyme. Its ATPase activity is stimulated by binding to RNAP.</text>
</comment>
<dbReference type="GO" id="GO:0016817">
    <property type="term" value="F:hydrolase activity, acting on acid anhydrides"/>
    <property type="evidence" value="ECO:0007669"/>
    <property type="project" value="InterPro"/>
</dbReference>
<dbReference type="InterPro" id="IPR057342">
    <property type="entry name" value="DEXDc_RapA"/>
</dbReference>
<protein>
    <recommendedName>
        <fullName evidence="9">RNA polymerase-associated protein RapA</fullName>
        <ecNumber evidence="9">3.6.4.-</ecNumber>
    </recommendedName>
    <alternativeName>
        <fullName evidence="9">ATP-dependent helicase HepA</fullName>
    </alternativeName>
</protein>
<keyword evidence="2 9" id="KW-0378">Hydrolase</keyword>
<dbReference type="Gene3D" id="3.40.50.10810">
    <property type="entry name" value="Tandem AAA-ATPase domain"/>
    <property type="match status" value="1"/>
</dbReference>
<keyword evidence="3 9" id="KW-0347">Helicase</keyword>
<dbReference type="CDD" id="cd18011">
    <property type="entry name" value="DEXDc_RapA"/>
    <property type="match status" value="1"/>
</dbReference>
<keyword evidence="1 9" id="KW-0547">Nucleotide-binding</keyword>
<gene>
    <name evidence="9 13" type="primary">rapA</name>
    <name evidence="13" type="ORF">EOE65_01575</name>
</gene>
<dbReference type="InterPro" id="IPR040766">
    <property type="entry name" value="Tudor_2_RapA"/>
</dbReference>
<dbReference type="Proteomes" id="UP000282818">
    <property type="component" value="Unassembled WGS sequence"/>
</dbReference>
<accession>A0A437QCU5</accession>
<dbReference type="GO" id="GO:0006355">
    <property type="term" value="P:regulation of DNA-templated transcription"/>
    <property type="evidence" value="ECO:0007669"/>
    <property type="project" value="UniProtKB-UniRule"/>
</dbReference>
<dbReference type="RefSeq" id="WP_127692537.1">
    <property type="nucleotide sequence ID" value="NZ_SACQ01000001.1"/>
</dbReference>
<dbReference type="SMART" id="SM00490">
    <property type="entry name" value="HELICc"/>
    <property type="match status" value="1"/>
</dbReference>
<feature type="domain" description="Helicase ATP-binding" evidence="11">
    <location>
        <begin position="165"/>
        <end position="336"/>
    </location>
</feature>
<dbReference type="InterPro" id="IPR049730">
    <property type="entry name" value="SNF2/RAD54-like_C"/>
</dbReference>
<dbReference type="InterPro" id="IPR000330">
    <property type="entry name" value="SNF2_N"/>
</dbReference>
<keyword evidence="8 9" id="KW-0804">Transcription</keyword>
<evidence type="ECO:0000259" key="11">
    <source>
        <dbReference type="PROSITE" id="PS51192"/>
    </source>
</evidence>
<dbReference type="GO" id="GO:0005524">
    <property type="term" value="F:ATP binding"/>
    <property type="evidence" value="ECO:0007669"/>
    <property type="project" value="UniProtKB-UniRule"/>
</dbReference>
<keyword evidence="4 9" id="KW-0067">ATP-binding</keyword>
<keyword evidence="14" id="KW-1185">Reference proteome</keyword>
<evidence type="ECO:0000256" key="5">
    <source>
        <dbReference type="ARBA" id="ARBA00023015"/>
    </source>
</evidence>
<evidence type="ECO:0000256" key="10">
    <source>
        <dbReference type="SAM" id="Coils"/>
    </source>
</evidence>
<evidence type="ECO:0000256" key="8">
    <source>
        <dbReference type="ARBA" id="ARBA00023163"/>
    </source>
</evidence>
<reference evidence="13 14" key="1">
    <citation type="submission" date="2019-01" db="EMBL/GenBank/DDBJ databases">
        <authorList>
            <person name="Chen W.-M."/>
        </authorList>
    </citation>
    <scope>NUCLEOTIDE SEQUENCE [LARGE SCALE GENOMIC DNA]</scope>
    <source>
        <strain evidence="13 14">HPM-16</strain>
    </source>
</reference>
<dbReference type="InterPro" id="IPR001650">
    <property type="entry name" value="Helicase_C-like"/>
</dbReference>
<dbReference type="Pfam" id="PF00271">
    <property type="entry name" value="Helicase_C"/>
    <property type="match status" value="1"/>
</dbReference>
<dbReference type="PROSITE" id="PS51192">
    <property type="entry name" value="HELICASE_ATP_BIND_1"/>
    <property type="match status" value="1"/>
</dbReference>